<dbReference type="EMBL" id="CP068053">
    <property type="protein sequence ID" value="QQT02248.1"/>
    <property type="molecule type" value="Genomic_DNA"/>
</dbReference>
<organism evidence="2 3">
    <name type="scientific">Peribacillus psychrosaccharolyticus</name>
    <name type="common">Bacillus psychrosaccharolyticus</name>
    <dbReference type="NCBI Taxonomy" id="1407"/>
    <lineage>
        <taxon>Bacteria</taxon>
        <taxon>Bacillati</taxon>
        <taxon>Bacillota</taxon>
        <taxon>Bacilli</taxon>
        <taxon>Bacillales</taxon>
        <taxon>Bacillaceae</taxon>
        <taxon>Peribacillus</taxon>
    </lineage>
</organism>
<evidence type="ECO:0000313" key="3">
    <source>
        <dbReference type="Proteomes" id="UP000595254"/>
    </source>
</evidence>
<keyword evidence="1" id="KW-0472">Membrane</keyword>
<gene>
    <name evidence="2" type="ORF">I6J18_10595</name>
</gene>
<proteinExistence type="predicted"/>
<sequence>MLRMFHAELLKMQKSSIWSLTLVSPLLASLIGLGIGIEGPVQWEQLMANMNITHTVLFLPLLAGIFSSCTCRFEHVDGGWKQLLAQPVSRGLVYTSKFLIVTLLLMLTQLLFLAVLMITGWIKGFSGDIPWELFLLSVGGSMFASLPLAALQLFASTIWSSFAAPMALNVIFTLPNILIVNSEKFAPYYPWAQPFLAAFSLTDKVGGLPIFDATLYGVVVSSFFLFFVSGLAYFQRKEV</sequence>
<dbReference type="RefSeq" id="WP_040372630.1">
    <property type="nucleotide sequence ID" value="NZ_CP068053.1"/>
</dbReference>
<accession>A0A974S280</accession>
<evidence type="ECO:0000313" key="2">
    <source>
        <dbReference type="EMBL" id="QQT02248.1"/>
    </source>
</evidence>
<feature type="transmembrane region" description="Helical" evidence="1">
    <location>
        <begin position="134"/>
        <end position="155"/>
    </location>
</feature>
<reference evidence="2 3" key="1">
    <citation type="submission" date="2021-01" db="EMBL/GenBank/DDBJ databases">
        <title>FDA dAtabase for Regulatory Grade micrObial Sequences (FDA-ARGOS): Supporting development and validation of Infectious Disease Dx tests.</title>
        <authorList>
            <person name="Nelson B."/>
            <person name="Plummer A."/>
            <person name="Tallon L."/>
            <person name="Sadzewicz L."/>
            <person name="Zhao X."/>
            <person name="Boylan J."/>
            <person name="Ott S."/>
            <person name="Bowen H."/>
            <person name="Vavikolanu K."/>
            <person name="Mehta A."/>
            <person name="Aluvathingal J."/>
            <person name="Nadendla S."/>
            <person name="Myers T."/>
            <person name="Yan Y."/>
            <person name="Sichtig H."/>
        </authorList>
    </citation>
    <scope>NUCLEOTIDE SEQUENCE [LARGE SCALE GENOMIC DNA]</scope>
    <source>
        <strain evidence="2 3">FDAARGOS_1161</strain>
    </source>
</reference>
<dbReference type="CDD" id="cd21809">
    <property type="entry name" value="ABC-2_lan_permease-like"/>
    <property type="match status" value="1"/>
</dbReference>
<feature type="transmembrane region" description="Helical" evidence="1">
    <location>
        <begin position="52"/>
        <end position="73"/>
    </location>
</feature>
<keyword evidence="3" id="KW-1185">Reference proteome</keyword>
<evidence type="ECO:0000256" key="1">
    <source>
        <dbReference type="SAM" id="Phobius"/>
    </source>
</evidence>
<keyword evidence="1" id="KW-0812">Transmembrane</keyword>
<feature type="transmembrane region" description="Helical" evidence="1">
    <location>
        <begin position="98"/>
        <end position="122"/>
    </location>
</feature>
<feature type="transmembrane region" description="Helical" evidence="1">
    <location>
        <begin position="213"/>
        <end position="234"/>
    </location>
</feature>
<dbReference type="KEGG" id="ppsr:I6J18_10595"/>
<dbReference type="AlphaFoldDB" id="A0A974S280"/>
<protein>
    <submittedName>
        <fullName evidence="2">ABC transporter permease</fullName>
    </submittedName>
</protein>
<name>A0A974S280_PERPY</name>
<dbReference type="Pfam" id="PF12730">
    <property type="entry name" value="ABC2_membrane_4"/>
    <property type="match status" value="1"/>
</dbReference>
<dbReference type="Proteomes" id="UP000595254">
    <property type="component" value="Chromosome"/>
</dbReference>
<feature type="transmembrane region" description="Helical" evidence="1">
    <location>
        <begin position="162"/>
        <end position="180"/>
    </location>
</feature>
<keyword evidence="1" id="KW-1133">Transmembrane helix</keyword>